<evidence type="ECO:0000313" key="3">
    <source>
        <dbReference type="Proteomes" id="UP001050691"/>
    </source>
</evidence>
<dbReference type="EMBL" id="BPWL01000003">
    <property type="protein sequence ID" value="GJJ08973.1"/>
    <property type="molecule type" value="Genomic_DNA"/>
</dbReference>
<protein>
    <submittedName>
        <fullName evidence="2">Uncharacterized protein</fullName>
    </submittedName>
</protein>
<dbReference type="SUPFAM" id="SSF74650">
    <property type="entry name" value="Galactose mutarotase-like"/>
    <property type="match status" value="1"/>
</dbReference>
<dbReference type="PANTHER" id="PTHR22762:SF133">
    <property type="entry name" value="P-TYPE DOMAIN-CONTAINING PROTEIN"/>
    <property type="match status" value="1"/>
</dbReference>
<sequence length="278" mass="30288">MRTPRAFSGDVSNCPGYFLTGLSEFVHGLSAHHQLAGQGCNAFGVDIKNLTIETPWAMSTSTTPNRPNSQNPSFSSLNPPSQSFKTTSDLTFNYNSQPFAFWITRRDGTGEPLFDTRASSLPPTPIPAQDPSTDNSTSFDNQYLQLASALPYDAIVYGLGEVIASSSGLRRDVGTNGEPGTIQTLWARDVVDPIDENISNGVDILLQTSQSQGTSSPKSLIEYHFLGGTFDFCFLSGPIPQAVASQYSEIVGSLLWTSYRAFGFRLCRNVERFLSRLS</sequence>
<dbReference type="InterPro" id="IPR011013">
    <property type="entry name" value="Gal_mutarotase_sf_dom"/>
</dbReference>
<dbReference type="PANTHER" id="PTHR22762">
    <property type="entry name" value="ALPHA-GLUCOSIDASE"/>
    <property type="match status" value="1"/>
</dbReference>
<dbReference type="GO" id="GO:0030246">
    <property type="term" value="F:carbohydrate binding"/>
    <property type="evidence" value="ECO:0007669"/>
    <property type="project" value="InterPro"/>
</dbReference>
<dbReference type="AlphaFoldDB" id="A0AAV5A669"/>
<dbReference type="GO" id="GO:0004553">
    <property type="term" value="F:hydrolase activity, hydrolyzing O-glycosyl compounds"/>
    <property type="evidence" value="ECO:0007669"/>
    <property type="project" value="TreeGrafter"/>
</dbReference>
<keyword evidence="3" id="KW-1185">Reference proteome</keyword>
<dbReference type="GO" id="GO:0005975">
    <property type="term" value="P:carbohydrate metabolic process"/>
    <property type="evidence" value="ECO:0007669"/>
    <property type="project" value="InterPro"/>
</dbReference>
<dbReference type="Proteomes" id="UP001050691">
    <property type="component" value="Unassembled WGS sequence"/>
</dbReference>
<feature type="region of interest" description="Disordered" evidence="1">
    <location>
        <begin position="113"/>
        <end position="137"/>
    </location>
</feature>
<feature type="region of interest" description="Disordered" evidence="1">
    <location>
        <begin position="58"/>
        <end position="82"/>
    </location>
</feature>
<dbReference type="Gene3D" id="2.60.40.1760">
    <property type="entry name" value="glycosyl hydrolase (family 31)"/>
    <property type="match status" value="1"/>
</dbReference>
<evidence type="ECO:0000313" key="2">
    <source>
        <dbReference type="EMBL" id="GJJ08973.1"/>
    </source>
</evidence>
<evidence type="ECO:0000256" key="1">
    <source>
        <dbReference type="SAM" id="MobiDB-lite"/>
    </source>
</evidence>
<organism evidence="2 3">
    <name type="scientific">Clathrus columnatus</name>
    <dbReference type="NCBI Taxonomy" id="1419009"/>
    <lineage>
        <taxon>Eukaryota</taxon>
        <taxon>Fungi</taxon>
        <taxon>Dikarya</taxon>
        <taxon>Basidiomycota</taxon>
        <taxon>Agaricomycotina</taxon>
        <taxon>Agaricomycetes</taxon>
        <taxon>Phallomycetidae</taxon>
        <taxon>Phallales</taxon>
        <taxon>Clathraceae</taxon>
        <taxon>Clathrus</taxon>
    </lineage>
</organism>
<gene>
    <name evidence="2" type="ORF">Clacol_003194</name>
</gene>
<comment type="caution">
    <text evidence="2">The sequence shown here is derived from an EMBL/GenBank/DDBJ whole genome shotgun (WGS) entry which is preliminary data.</text>
</comment>
<accession>A0AAV5A669</accession>
<name>A0AAV5A669_9AGAM</name>
<proteinExistence type="predicted"/>
<reference evidence="2" key="1">
    <citation type="submission" date="2021-10" db="EMBL/GenBank/DDBJ databases">
        <title>De novo Genome Assembly of Clathrus columnatus (Basidiomycota, Fungi) Using Illumina and Nanopore Sequence Data.</title>
        <authorList>
            <person name="Ogiso-Tanaka E."/>
            <person name="Itagaki H."/>
            <person name="Hosoya T."/>
            <person name="Hosaka K."/>
        </authorList>
    </citation>
    <scope>NUCLEOTIDE SEQUENCE</scope>
    <source>
        <strain evidence="2">MO-923</strain>
    </source>
</reference>